<keyword evidence="16" id="KW-1185">Reference proteome</keyword>
<dbReference type="RefSeq" id="XP_024663609.1">
    <property type="nucleotide sequence ID" value="XM_024807841.1"/>
</dbReference>
<protein>
    <recommendedName>
        <fullName evidence="13">Regulator of free ubiquitin chains 1</fullName>
    </recommendedName>
</protein>
<comment type="similarity">
    <text evidence="2">Belongs to the peptidase M67C family.</text>
</comment>
<keyword evidence="3 15" id="KW-0645">Protease</keyword>
<gene>
    <name evidence="15" type="ORF">B9G98_01283</name>
</gene>
<dbReference type="SUPFAM" id="SSF102712">
    <property type="entry name" value="JAB1/MPN domain"/>
    <property type="match status" value="1"/>
</dbReference>
<dbReference type="SMART" id="SM00232">
    <property type="entry name" value="JAB_MPN"/>
    <property type="match status" value="1"/>
</dbReference>
<evidence type="ECO:0000256" key="6">
    <source>
        <dbReference type="ARBA" id="ARBA00022723"/>
    </source>
</evidence>
<dbReference type="GO" id="GO:0046872">
    <property type="term" value="F:metal ion binding"/>
    <property type="evidence" value="ECO:0007669"/>
    <property type="project" value="UniProtKB-KW"/>
</dbReference>
<evidence type="ECO:0000256" key="2">
    <source>
        <dbReference type="ARBA" id="ARBA00010981"/>
    </source>
</evidence>
<dbReference type="GeneID" id="36515032"/>
<dbReference type="STRING" id="45607.A0A2T0FF86"/>
<dbReference type="GO" id="GO:0061578">
    <property type="term" value="F:K63-linked deubiquitinase activity"/>
    <property type="evidence" value="ECO:0007669"/>
    <property type="project" value="InterPro"/>
</dbReference>
<comment type="function">
    <text evidence="11">Inhibitor of the DOA4 deubiquitinase involved in the regulation of protein degradation by the proteasome and maintenance of a normal level of free ubiquitin.</text>
</comment>
<comment type="cofactor">
    <cofactor evidence="1">
        <name>Zn(2+)</name>
        <dbReference type="ChEBI" id="CHEBI:29105"/>
    </cofactor>
</comment>
<organism evidence="15 16">
    <name type="scientific">Wickerhamiella sorbophila</name>
    <dbReference type="NCBI Taxonomy" id="45607"/>
    <lineage>
        <taxon>Eukaryota</taxon>
        <taxon>Fungi</taxon>
        <taxon>Dikarya</taxon>
        <taxon>Ascomycota</taxon>
        <taxon>Saccharomycotina</taxon>
        <taxon>Dipodascomycetes</taxon>
        <taxon>Dipodascales</taxon>
        <taxon>Trichomonascaceae</taxon>
        <taxon>Wickerhamiella</taxon>
    </lineage>
</organism>
<dbReference type="PROSITE" id="PS50249">
    <property type="entry name" value="MPN"/>
    <property type="match status" value="1"/>
</dbReference>
<dbReference type="SUPFAM" id="SSF140856">
    <property type="entry name" value="USP8 N-terminal domain-like"/>
    <property type="match status" value="1"/>
</dbReference>
<evidence type="ECO:0000256" key="3">
    <source>
        <dbReference type="ARBA" id="ARBA00022670"/>
    </source>
</evidence>
<dbReference type="InterPro" id="IPR015063">
    <property type="entry name" value="USP8_dimer"/>
</dbReference>
<evidence type="ECO:0000256" key="4">
    <source>
        <dbReference type="ARBA" id="ARBA00022690"/>
    </source>
</evidence>
<reference evidence="15 16" key="1">
    <citation type="submission" date="2017-04" db="EMBL/GenBank/DDBJ databases">
        <title>Genome sequencing of [Candida] sorbophila.</title>
        <authorList>
            <person name="Ahn J.O."/>
        </authorList>
    </citation>
    <scope>NUCLEOTIDE SEQUENCE [LARGE SCALE GENOMIC DNA]</scope>
    <source>
        <strain evidence="15 16">DS02</strain>
    </source>
</reference>
<dbReference type="GO" id="GO:0006508">
    <property type="term" value="P:proteolysis"/>
    <property type="evidence" value="ECO:0007669"/>
    <property type="project" value="UniProtKB-KW"/>
</dbReference>
<dbReference type="GO" id="GO:0016020">
    <property type="term" value="C:membrane"/>
    <property type="evidence" value="ECO:0007669"/>
    <property type="project" value="TreeGrafter"/>
</dbReference>
<dbReference type="InterPro" id="IPR044098">
    <property type="entry name" value="STAMBP/STALP-like_MPN"/>
</dbReference>
<dbReference type="AlphaFoldDB" id="A0A2T0FF86"/>
<evidence type="ECO:0000256" key="12">
    <source>
        <dbReference type="ARBA" id="ARBA00038426"/>
    </source>
</evidence>
<evidence type="ECO:0000256" key="5">
    <source>
        <dbReference type="ARBA" id="ARBA00022704"/>
    </source>
</evidence>
<dbReference type="GO" id="GO:0004869">
    <property type="term" value="F:cysteine-type endopeptidase inhibitor activity"/>
    <property type="evidence" value="ECO:0007669"/>
    <property type="project" value="UniProtKB-KW"/>
</dbReference>
<dbReference type="PANTHER" id="PTHR12947">
    <property type="entry name" value="AMSH-LIKE PROTEASE"/>
    <property type="match status" value="1"/>
</dbReference>
<evidence type="ECO:0000256" key="7">
    <source>
        <dbReference type="ARBA" id="ARBA00022786"/>
    </source>
</evidence>
<keyword evidence="7" id="KW-0833">Ubl conjugation pathway</keyword>
<comment type="similarity">
    <text evidence="12">Belongs to the RFU1 family.</text>
</comment>
<feature type="domain" description="MPN" evidence="14">
    <location>
        <begin position="173"/>
        <end position="300"/>
    </location>
</feature>
<dbReference type="InterPro" id="IPR000555">
    <property type="entry name" value="JAMM/MPN+_dom"/>
</dbReference>
<dbReference type="GO" id="GO:0070536">
    <property type="term" value="P:protein K63-linked deubiquitination"/>
    <property type="evidence" value="ECO:0007669"/>
    <property type="project" value="InterPro"/>
</dbReference>
<evidence type="ECO:0000256" key="10">
    <source>
        <dbReference type="ARBA" id="ARBA00023049"/>
    </source>
</evidence>
<keyword evidence="5" id="KW-0789">Thiol protease inhibitor</keyword>
<comment type="caution">
    <text evidence="15">The sequence shown here is derived from an EMBL/GenBank/DDBJ whole genome shotgun (WGS) entry which is preliminary data.</text>
</comment>
<keyword evidence="9" id="KW-0862">Zinc</keyword>
<dbReference type="FunFam" id="3.40.140.10:FF:000033">
    <property type="entry name" value="AMSH-like protease sst2"/>
    <property type="match status" value="1"/>
</dbReference>
<evidence type="ECO:0000256" key="8">
    <source>
        <dbReference type="ARBA" id="ARBA00022801"/>
    </source>
</evidence>
<dbReference type="Pfam" id="PF01398">
    <property type="entry name" value="JAB"/>
    <property type="match status" value="1"/>
</dbReference>
<evidence type="ECO:0000256" key="11">
    <source>
        <dbReference type="ARBA" id="ARBA00037208"/>
    </source>
</evidence>
<dbReference type="Gene3D" id="1.20.58.80">
    <property type="entry name" value="Phosphotransferase system, lactose/cellobiose-type IIA subunit"/>
    <property type="match status" value="1"/>
</dbReference>
<dbReference type="GO" id="GO:0005768">
    <property type="term" value="C:endosome"/>
    <property type="evidence" value="ECO:0007669"/>
    <property type="project" value="TreeGrafter"/>
</dbReference>
<evidence type="ECO:0000256" key="1">
    <source>
        <dbReference type="ARBA" id="ARBA00001947"/>
    </source>
</evidence>
<evidence type="ECO:0000259" key="14">
    <source>
        <dbReference type="PROSITE" id="PS50249"/>
    </source>
</evidence>
<dbReference type="OrthoDB" id="3640at2759"/>
<dbReference type="PANTHER" id="PTHR12947:SF13">
    <property type="entry name" value="FI19924P1"/>
    <property type="match status" value="1"/>
</dbReference>
<evidence type="ECO:0000256" key="9">
    <source>
        <dbReference type="ARBA" id="ARBA00022833"/>
    </source>
</evidence>
<keyword evidence="6" id="KW-0479">Metal-binding</keyword>
<dbReference type="GO" id="GO:0140492">
    <property type="term" value="F:metal-dependent deubiquitinase activity"/>
    <property type="evidence" value="ECO:0007669"/>
    <property type="project" value="InterPro"/>
</dbReference>
<keyword evidence="4" id="KW-0646">Protease inhibitor</keyword>
<evidence type="ECO:0000313" key="16">
    <source>
        <dbReference type="Proteomes" id="UP000238350"/>
    </source>
</evidence>
<proteinExistence type="inferred from homology"/>
<accession>A0A2T0FF86</accession>
<dbReference type="Pfam" id="PF08969">
    <property type="entry name" value="USP8_dimer"/>
    <property type="match status" value="1"/>
</dbReference>
<dbReference type="Proteomes" id="UP000238350">
    <property type="component" value="Unassembled WGS sequence"/>
</dbReference>
<evidence type="ECO:0000256" key="13">
    <source>
        <dbReference type="ARBA" id="ARBA00039609"/>
    </source>
</evidence>
<dbReference type="Gene3D" id="3.40.140.10">
    <property type="entry name" value="Cytidine Deaminase, domain 2"/>
    <property type="match status" value="1"/>
</dbReference>
<evidence type="ECO:0000313" key="15">
    <source>
        <dbReference type="EMBL" id="PRT53663.1"/>
    </source>
</evidence>
<dbReference type="InterPro" id="IPR037518">
    <property type="entry name" value="MPN"/>
</dbReference>
<name>A0A2T0FF86_9ASCO</name>
<sequence length="347" mass="39191">MSISDLGREANNYVFSSTVSFQNWIHVSNTLRYEAKVSLNENDLERAYLLYLRYADLVLNKLPTHPSFATNKRSYNQALKLLPAIIEIAEEVKTKLNVVYAERAKIEVQKPVPPPVPEPKPVQQELPQLDLGTSFGGALDSLKKRQAAPRTAQSFAFSYPSLSTTEPEGLRNVLFPRGLEAKFLAAAAPNTKRNLETCGILCGRLRNRVFVITDLVIPFQESTQNTCTTLREEVLFDYVDSRDLFILGWIHTHPSQTCFMSSVDLHTHSSYQIMLPEAIAAVCAPSHEFSFAIYRLTDPPGAEIIKNCRQTSFHPHDERDLYCRAQPGHVRITDDAFTFCDLRTKVV</sequence>
<keyword evidence="8" id="KW-0378">Hydrolase</keyword>
<keyword evidence="10" id="KW-0482">Metalloprotease</keyword>
<dbReference type="EMBL" id="NDIQ01000001">
    <property type="protein sequence ID" value="PRT53663.1"/>
    <property type="molecule type" value="Genomic_DNA"/>
</dbReference>
<dbReference type="CDD" id="cd08066">
    <property type="entry name" value="MPN_AMSH_like"/>
    <property type="match status" value="1"/>
</dbReference>